<gene>
    <name evidence="1" type="ORF">FQV37_2572</name>
</gene>
<evidence type="ECO:0000313" key="2">
    <source>
        <dbReference type="Proteomes" id="UP000471465"/>
    </source>
</evidence>
<accession>A0A6N7C2H6</accession>
<organism evidence="1 2">
    <name type="scientific">Psychrobacter nivimaris</name>
    <dbReference type="NCBI Taxonomy" id="281738"/>
    <lineage>
        <taxon>Bacteria</taxon>
        <taxon>Pseudomonadati</taxon>
        <taxon>Pseudomonadota</taxon>
        <taxon>Gammaproteobacteria</taxon>
        <taxon>Moraxellales</taxon>
        <taxon>Moraxellaceae</taxon>
        <taxon>Psychrobacter</taxon>
    </lineage>
</organism>
<protein>
    <submittedName>
        <fullName evidence="1">Uncharacterized protein</fullName>
    </submittedName>
</protein>
<comment type="caution">
    <text evidence="1">The sequence shown here is derived from an EMBL/GenBank/DDBJ whole genome shotgun (WGS) entry which is preliminary data.</text>
</comment>
<keyword evidence="2" id="KW-1185">Reference proteome</keyword>
<dbReference type="RefSeq" id="WP_160021220.1">
    <property type="nucleotide sequence ID" value="NZ_VZIZ01000007.1"/>
</dbReference>
<name>A0A6N7C2H6_9GAMM</name>
<dbReference type="AlphaFoldDB" id="A0A6N7C2H6"/>
<dbReference type="Proteomes" id="UP000471465">
    <property type="component" value="Unassembled WGS sequence"/>
</dbReference>
<evidence type="ECO:0000313" key="1">
    <source>
        <dbReference type="EMBL" id="KAF0569546.1"/>
    </source>
</evidence>
<reference evidence="1 2" key="1">
    <citation type="submission" date="2019-09" db="EMBL/GenBank/DDBJ databases">
        <title>Draft genome sequence of Psychrobacter nivimaris LAMA 639, in search for biotechnological relevant genes.</title>
        <authorList>
            <person name="Lima A.O.S."/>
            <person name="Staloch B.E.K."/>
            <person name="Freitas R.C."/>
            <person name="Niero H."/>
            <person name="Silva M.A.C."/>
        </authorList>
    </citation>
    <scope>NUCLEOTIDE SEQUENCE [LARGE SCALE GENOMIC DNA]</scope>
    <source>
        <strain evidence="1 2">LAMA 639</strain>
    </source>
</reference>
<proteinExistence type="predicted"/>
<sequence>MIKRIVERYCLKQLGLITRLQEESNEKMSADPTYVESYGYHKQKRSLVIAATKYNTAIDLFLKDSEFKKIEIEL</sequence>
<dbReference type="EMBL" id="VZIZ01000007">
    <property type="protein sequence ID" value="KAF0569546.1"/>
    <property type="molecule type" value="Genomic_DNA"/>
</dbReference>